<accession>A0ABN9VN48</accession>
<feature type="transmembrane region" description="Helical" evidence="5">
    <location>
        <begin position="62"/>
        <end position="83"/>
    </location>
</feature>
<feature type="transmembrane region" description="Helical" evidence="5">
    <location>
        <begin position="89"/>
        <end position="108"/>
    </location>
</feature>
<keyword evidence="3 5" id="KW-1133">Transmembrane helix</keyword>
<name>A0ABN9VN48_9DINO</name>
<comment type="subcellular location">
    <subcellularLocation>
        <location evidence="1">Membrane</location>
        <topology evidence="1">Multi-pass membrane protein</topology>
    </subcellularLocation>
</comment>
<evidence type="ECO:0000256" key="2">
    <source>
        <dbReference type="ARBA" id="ARBA00022692"/>
    </source>
</evidence>
<gene>
    <name evidence="6" type="ORF">PCOR1329_LOCUS59489</name>
</gene>
<comment type="caution">
    <text evidence="6">The sequence shown here is derived from an EMBL/GenBank/DDBJ whole genome shotgun (WGS) entry which is preliminary data.</text>
</comment>
<dbReference type="EMBL" id="CAUYUJ010017417">
    <property type="protein sequence ID" value="CAK0874655.1"/>
    <property type="molecule type" value="Genomic_DNA"/>
</dbReference>
<sequence length="190" mass="21361">MHGFADRRSQKGSELMLVQLFLRLAQQAAQQAARQAASFVGGTLRSGANDIRLYVRTNPWSVTVLSFLGGLVLMSSFIGLFWLPGILNPLAYILQFYQAFFGFLICMIDGPASTRFPMTNAKVLQHASFLANNYSRALFYLFIACWEGSQNRWWDWAIGWYFAAIAVLYVAVQLVQRDQSRDLSAPLATS</sequence>
<proteinExistence type="predicted"/>
<feature type="transmembrane region" description="Helical" evidence="5">
    <location>
        <begin position="158"/>
        <end position="175"/>
    </location>
</feature>
<evidence type="ECO:0000256" key="3">
    <source>
        <dbReference type="ARBA" id="ARBA00022989"/>
    </source>
</evidence>
<evidence type="ECO:0000313" key="7">
    <source>
        <dbReference type="Proteomes" id="UP001189429"/>
    </source>
</evidence>
<reference evidence="6" key="1">
    <citation type="submission" date="2023-10" db="EMBL/GenBank/DDBJ databases">
        <authorList>
            <person name="Chen Y."/>
            <person name="Shah S."/>
            <person name="Dougan E. K."/>
            <person name="Thang M."/>
            <person name="Chan C."/>
        </authorList>
    </citation>
    <scope>NUCLEOTIDE SEQUENCE [LARGE SCALE GENOMIC DNA]</scope>
</reference>
<keyword evidence="4 5" id="KW-0472">Membrane</keyword>
<dbReference type="Proteomes" id="UP001189429">
    <property type="component" value="Unassembled WGS sequence"/>
</dbReference>
<keyword evidence="7" id="KW-1185">Reference proteome</keyword>
<feature type="transmembrane region" description="Helical" evidence="5">
    <location>
        <begin position="129"/>
        <end position="146"/>
    </location>
</feature>
<dbReference type="Pfam" id="PF08507">
    <property type="entry name" value="COPI_assoc"/>
    <property type="match status" value="1"/>
</dbReference>
<evidence type="ECO:0000256" key="5">
    <source>
        <dbReference type="SAM" id="Phobius"/>
    </source>
</evidence>
<protein>
    <submittedName>
        <fullName evidence="6">Uncharacterized protein</fullName>
    </submittedName>
</protein>
<organism evidence="6 7">
    <name type="scientific">Prorocentrum cordatum</name>
    <dbReference type="NCBI Taxonomy" id="2364126"/>
    <lineage>
        <taxon>Eukaryota</taxon>
        <taxon>Sar</taxon>
        <taxon>Alveolata</taxon>
        <taxon>Dinophyceae</taxon>
        <taxon>Prorocentrales</taxon>
        <taxon>Prorocentraceae</taxon>
        <taxon>Prorocentrum</taxon>
    </lineage>
</organism>
<evidence type="ECO:0000256" key="4">
    <source>
        <dbReference type="ARBA" id="ARBA00023136"/>
    </source>
</evidence>
<dbReference type="InterPro" id="IPR013714">
    <property type="entry name" value="Golgi_TVP15"/>
</dbReference>
<evidence type="ECO:0000256" key="1">
    <source>
        <dbReference type="ARBA" id="ARBA00004141"/>
    </source>
</evidence>
<evidence type="ECO:0000313" key="6">
    <source>
        <dbReference type="EMBL" id="CAK0874655.1"/>
    </source>
</evidence>
<keyword evidence="2 5" id="KW-0812">Transmembrane</keyword>